<dbReference type="EMBL" id="LHQR01000020">
    <property type="protein sequence ID" value="KXG52768.1"/>
    <property type="molecule type" value="Genomic_DNA"/>
</dbReference>
<keyword evidence="9" id="KW-0472">Membrane</keyword>
<evidence type="ECO:0000259" key="13">
    <source>
        <dbReference type="PROSITE" id="PS50195"/>
    </source>
</evidence>
<evidence type="ECO:0000256" key="1">
    <source>
        <dbReference type="ARBA" id="ARBA00002474"/>
    </source>
</evidence>
<dbReference type="STRING" id="5078.A0A135LUX3"/>
<accession>A0A135LUX3</accession>
<feature type="compositionally biased region" description="Low complexity" evidence="12">
    <location>
        <begin position="287"/>
        <end position="297"/>
    </location>
</feature>
<dbReference type="InterPro" id="IPR035704">
    <property type="entry name" value="SNX8/Mvp1_PX"/>
</dbReference>
<dbReference type="InterPro" id="IPR045734">
    <property type="entry name" value="Snx8_BAR_dom"/>
</dbReference>
<dbReference type="OMA" id="SSPWDMP"/>
<proteinExistence type="inferred from homology"/>
<dbReference type="GO" id="GO:0005768">
    <property type="term" value="C:endosome"/>
    <property type="evidence" value="ECO:0007669"/>
    <property type="project" value="TreeGrafter"/>
</dbReference>
<dbReference type="InterPro" id="IPR027267">
    <property type="entry name" value="AH/BAR_dom_sf"/>
</dbReference>
<dbReference type="Gene3D" id="3.30.1520.10">
    <property type="entry name" value="Phox-like domain"/>
    <property type="match status" value="1"/>
</dbReference>
<dbReference type="GeneID" id="63711038"/>
<comment type="similarity">
    <text evidence="4">Belongs to the sorting nexin family.</text>
</comment>
<dbReference type="SUPFAM" id="SSF64268">
    <property type="entry name" value="PX domain"/>
    <property type="match status" value="1"/>
</dbReference>
<dbReference type="CDD" id="cd07597">
    <property type="entry name" value="BAR_SNX8"/>
    <property type="match status" value="1"/>
</dbReference>
<feature type="coiled-coil region" evidence="11">
    <location>
        <begin position="606"/>
        <end position="633"/>
    </location>
</feature>
<dbReference type="Proteomes" id="UP000070168">
    <property type="component" value="Unassembled WGS sequence"/>
</dbReference>
<keyword evidence="7" id="KW-0963">Cytoplasm</keyword>
<dbReference type="PANTHER" id="PTHR47554">
    <property type="entry name" value="SORTING NEXIN MVP1"/>
    <property type="match status" value="1"/>
</dbReference>
<feature type="compositionally biased region" description="Pro residues" evidence="12">
    <location>
        <begin position="191"/>
        <end position="200"/>
    </location>
</feature>
<evidence type="ECO:0000313" key="15">
    <source>
        <dbReference type="Proteomes" id="UP000070168"/>
    </source>
</evidence>
<name>A0A135LUX3_PENPA</name>
<dbReference type="Pfam" id="PF19566">
    <property type="entry name" value="Snx8_BAR_dom"/>
    <property type="match status" value="1"/>
</dbReference>
<feature type="domain" description="PX" evidence="13">
    <location>
        <begin position="348"/>
        <end position="456"/>
    </location>
</feature>
<keyword evidence="8" id="KW-0653">Protein transport</keyword>
<organism evidence="14 15">
    <name type="scientific">Penicillium patulum</name>
    <name type="common">Penicillium griseofulvum</name>
    <dbReference type="NCBI Taxonomy" id="5078"/>
    <lineage>
        <taxon>Eukaryota</taxon>
        <taxon>Fungi</taxon>
        <taxon>Dikarya</taxon>
        <taxon>Ascomycota</taxon>
        <taxon>Pezizomycotina</taxon>
        <taxon>Eurotiomycetes</taxon>
        <taxon>Eurotiomycetidae</taxon>
        <taxon>Eurotiales</taxon>
        <taxon>Aspergillaceae</taxon>
        <taxon>Penicillium</taxon>
    </lineage>
</organism>
<dbReference type="Gene3D" id="1.20.1270.60">
    <property type="entry name" value="Arfaptin homology (AH) domain/BAR domain"/>
    <property type="match status" value="1"/>
</dbReference>
<evidence type="ECO:0000256" key="4">
    <source>
        <dbReference type="ARBA" id="ARBA00010883"/>
    </source>
</evidence>
<keyword evidence="6" id="KW-0813">Transport</keyword>
<sequence>MSLFGTSPEDPSAGDPSRSKSSLFADEPATGGSSLFADDDGGDSSSPWNAQNNTAKRTARRDLVRTLLANTDVPESYIDAYDLILNTGDRVGSGIGLTSVREILSSSGLTATDQSKILNLVASGDHESFSGLGRGEFNVLLALVGLAQEGEDLSFDAVDDRRKKLPQPNTGYLDRLRMTGDTSSEPHQQPATPPSQPPPLQTTGFANSQRPRRESLGGLESDPWGSPQLHRGHNHETGDAEPRILNGFGSVRSTTNAWSSKVVEDTTQSNVVQRGHSNGQTEAAPPSSSGSGWGNNNFIGVGPSDESSFGGTVPPALGGFGPVEDEPSNIAPRRRSLGLGRPTNPQVEESVTVTLLPEKEGLFMFQHRNYEVKSARRGSTVIRRYSDFVWLLDCLQKRFPFRQLPLLPPKRVSADSSSFLEKRRHGLVRFTNALVRHPVLGQEQLVIMFLTVPTELSVWRKQATISVQDEFTGRVLPPDLEDSLPATLDETFETVRNGVKRSAEIYINLCTLLERLAKRNDGLAADHLRFSLALQSLTEVTKDTYAVDTSDIPSLNAGITATARHLSASQSLLEDEARGWTEGVLEDLKRQRDCLVSVREMFDRKDRYARNNIAQLERRIEASEQKLQDLRARPGAVKPGEIEKVEDSIFKDKESIVQQHARGVFITECIRDELVHFQQSQYHISRLHQDWSQERVKYSELQADNWRGLSDEVERMPTGV</sequence>
<dbReference type="InterPro" id="IPR028662">
    <property type="entry name" value="SNX8/Mvp1"/>
</dbReference>
<evidence type="ECO:0000256" key="7">
    <source>
        <dbReference type="ARBA" id="ARBA00022490"/>
    </source>
</evidence>
<reference evidence="14 15" key="1">
    <citation type="journal article" date="2016" name="BMC Genomics">
        <title>Genome sequencing and secondary metabolism of the postharvest pathogen Penicillium griseofulvum.</title>
        <authorList>
            <person name="Banani H."/>
            <person name="Marcet-Houben M."/>
            <person name="Ballester A.R."/>
            <person name="Abbruscato P."/>
            <person name="Gonzalez-Candelas L."/>
            <person name="Gabaldon T."/>
            <person name="Spadaro D."/>
        </authorList>
    </citation>
    <scope>NUCLEOTIDE SEQUENCE [LARGE SCALE GENOMIC DNA]</scope>
    <source>
        <strain evidence="14 15">PG3</strain>
    </source>
</reference>
<dbReference type="InterPro" id="IPR036871">
    <property type="entry name" value="PX_dom_sf"/>
</dbReference>
<dbReference type="FunFam" id="3.30.1520.10:FF:000037">
    <property type="entry name" value="Sorting nexin mvp-1"/>
    <property type="match status" value="1"/>
</dbReference>
<dbReference type="InterPro" id="IPR001683">
    <property type="entry name" value="PX_dom"/>
</dbReference>
<dbReference type="CDD" id="cd06866">
    <property type="entry name" value="PX_SNX8_Mvp1p_like"/>
    <property type="match status" value="1"/>
</dbReference>
<evidence type="ECO:0000256" key="5">
    <source>
        <dbReference type="ARBA" id="ARBA00014268"/>
    </source>
</evidence>
<dbReference type="FunFam" id="1.20.1270.60:FF:000072">
    <property type="entry name" value="Sorting nexin MVP1"/>
    <property type="match status" value="1"/>
</dbReference>
<evidence type="ECO:0000256" key="3">
    <source>
        <dbReference type="ARBA" id="ARBA00004496"/>
    </source>
</evidence>
<dbReference type="RefSeq" id="XP_040651303.1">
    <property type="nucleotide sequence ID" value="XM_040795738.1"/>
</dbReference>
<dbReference type="OrthoDB" id="10064318at2759"/>
<keyword evidence="11" id="KW-0175">Coiled coil</keyword>
<feature type="region of interest" description="Disordered" evidence="12">
    <location>
        <begin position="1"/>
        <end position="57"/>
    </location>
</feature>
<evidence type="ECO:0000256" key="6">
    <source>
        <dbReference type="ARBA" id="ARBA00022448"/>
    </source>
</evidence>
<comment type="subcellular location">
    <subcellularLocation>
        <location evidence="3">Cytoplasm</location>
    </subcellularLocation>
    <subcellularLocation>
        <location evidence="2">Membrane</location>
        <topology evidence="2">Peripheral membrane protein</topology>
        <orientation evidence="2">Cytoplasmic side</orientation>
    </subcellularLocation>
</comment>
<dbReference type="PANTHER" id="PTHR47554:SF1">
    <property type="entry name" value="SORTING NEXIN MVP1"/>
    <property type="match status" value="1"/>
</dbReference>
<dbReference type="Pfam" id="PF00787">
    <property type="entry name" value="PX"/>
    <property type="match status" value="1"/>
</dbReference>
<evidence type="ECO:0000256" key="12">
    <source>
        <dbReference type="SAM" id="MobiDB-lite"/>
    </source>
</evidence>
<feature type="compositionally biased region" description="Polar residues" evidence="12">
    <location>
        <begin position="259"/>
        <end position="281"/>
    </location>
</feature>
<dbReference type="GO" id="GO:0005829">
    <property type="term" value="C:cytosol"/>
    <property type="evidence" value="ECO:0007669"/>
    <property type="project" value="GOC"/>
</dbReference>
<gene>
    <name evidence="14" type="ORF">PGRI_080240</name>
</gene>
<dbReference type="AlphaFoldDB" id="A0A135LUX3"/>
<dbReference type="GO" id="GO:0032266">
    <property type="term" value="F:phosphatidylinositol-3-phosphate binding"/>
    <property type="evidence" value="ECO:0007669"/>
    <property type="project" value="TreeGrafter"/>
</dbReference>
<comment type="function">
    <text evidence="1">Required for vacuolar protein sorting.</text>
</comment>
<feature type="region of interest" description="Disordered" evidence="12">
    <location>
        <begin position="158"/>
        <end position="247"/>
    </location>
</feature>
<dbReference type="PROSITE" id="PS50195">
    <property type="entry name" value="PX"/>
    <property type="match status" value="1"/>
</dbReference>
<evidence type="ECO:0000256" key="9">
    <source>
        <dbReference type="ARBA" id="ARBA00023136"/>
    </source>
</evidence>
<evidence type="ECO:0000313" key="14">
    <source>
        <dbReference type="EMBL" id="KXG52768.1"/>
    </source>
</evidence>
<feature type="compositionally biased region" description="Polar residues" evidence="12">
    <location>
        <begin position="43"/>
        <end position="56"/>
    </location>
</feature>
<comment type="caution">
    <text evidence="14">The sequence shown here is derived from an EMBL/GenBank/DDBJ whole genome shotgun (WGS) entry which is preliminary data.</text>
</comment>
<evidence type="ECO:0000256" key="10">
    <source>
        <dbReference type="ARBA" id="ARBA00072009"/>
    </source>
</evidence>
<dbReference type="GO" id="GO:0042147">
    <property type="term" value="P:retrograde transport, endosome to Golgi"/>
    <property type="evidence" value="ECO:0007669"/>
    <property type="project" value="InterPro"/>
</dbReference>
<dbReference type="GO" id="GO:0006623">
    <property type="term" value="P:protein targeting to vacuole"/>
    <property type="evidence" value="ECO:0007669"/>
    <property type="project" value="TreeGrafter"/>
</dbReference>
<evidence type="ECO:0000256" key="11">
    <source>
        <dbReference type="SAM" id="Coils"/>
    </source>
</evidence>
<evidence type="ECO:0000256" key="2">
    <source>
        <dbReference type="ARBA" id="ARBA00004287"/>
    </source>
</evidence>
<keyword evidence="15" id="KW-1185">Reference proteome</keyword>
<protein>
    <recommendedName>
        <fullName evidence="5">Sorting nexin MVP1</fullName>
    </recommendedName>
    <alternativeName>
        <fullName evidence="10">Sorting nexin mvp1</fullName>
    </alternativeName>
</protein>
<feature type="region of interest" description="Disordered" evidence="12">
    <location>
        <begin position="259"/>
        <end position="348"/>
    </location>
</feature>
<dbReference type="GO" id="GO:0016020">
    <property type="term" value="C:membrane"/>
    <property type="evidence" value="ECO:0007669"/>
    <property type="project" value="UniProtKB-SubCell"/>
</dbReference>
<evidence type="ECO:0000256" key="8">
    <source>
        <dbReference type="ARBA" id="ARBA00022927"/>
    </source>
</evidence>
<dbReference type="SMART" id="SM00312">
    <property type="entry name" value="PX"/>
    <property type="match status" value="1"/>
</dbReference>